<evidence type="ECO:0000313" key="1">
    <source>
        <dbReference type="EnsemblPlants" id="AVESA.00010b.r2.7CG0662700.1.CDS"/>
    </source>
</evidence>
<evidence type="ECO:0000313" key="2">
    <source>
        <dbReference type="Proteomes" id="UP001732700"/>
    </source>
</evidence>
<name>A0ACD6A1B8_AVESA</name>
<dbReference type="EnsemblPlants" id="AVESA.00010b.r2.7CG0662700.1">
    <property type="protein sequence ID" value="AVESA.00010b.r2.7CG0662700.1.CDS"/>
    <property type="gene ID" value="AVESA.00010b.r2.7CG0662700"/>
</dbReference>
<sequence length="269" mass="30034">MGMVCCHIIKVMTELRLLEIPRRHIMKRWTQDARDILPDHLKHYQKDVGLHETQTFRHSKMYIIALELVKMGDMNVAAYDTVMTCLMEAKQKVTPLCDKTDGMSIVEKAASTANSNGWSALNPGANILESSMAKSNGHSLVRTTPVLRTETEVCSRVGPKESGKLAMSEGSCANEEDESSETLNDVYSPDRSHCELAPPPGKERRGRPTTARDKAPYEKKGKRSRFCTIYRKEGHKCTTCPDRGMLQQSLVKQEGATTVVLQVIGRIVV</sequence>
<reference evidence="1" key="2">
    <citation type="submission" date="2025-09" db="UniProtKB">
        <authorList>
            <consortium name="EnsemblPlants"/>
        </authorList>
    </citation>
    <scope>IDENTIFICATION</scope>
</reference>
<protein>
    <submittedName>
        <fullName evidence="1">Uncharacterized protein</fullName>
    </submittedName>
</protein>
<reference evidence="1" key="1">
    <citation type="submission" date="2021-05" db="EMBL/GenBank/DDBJ databases">
        <authorList>
            <person name="Scholz U."/>
            <person name="Mascher M."/>
            <person name="Fiebig A."/>
        </authorList>
    </citation>
    <scope>NUCLEOTIDE SEQUENCE [LARGE SCALE GENOMIC DNA]</scope>
</reference>
<dbReference type="Proteomes" id="UP001732700">
    <property type="component" value="Chromosome 7C"/>
</dbReference>
<accession>A0ACD6A1B8</accession>
<keyword evidence="2" id="KW-1185">Reference proteome</keyword>
<proteinExistence type="predicted"/>
<organism evidence="1 2">
    <name type="scientific">Avena sativa</name>
    <name type="common">Oat</name>
    <dbReference type="NCBI Taxonomy" id="4498"/>
    <lineage>
        <taxon>Eukaryota</taxon>
        <taxon>Viridiplantae</taxon>
        <taxon>Streptophyta</taxon>
        <taxon>Embryophyta</taxon>
        <taxon>Tracheophyta</taxon>
        <taxon>Spermatophyta</taxon>
        <taxon>Magnoliopsida</taxon>
        <taxon>Liliopsida</taxon>
        <taxon>Poales</taxon>
        <taxon>Poaceae</taxon>
        <taxon>BOP clade</taxon>
        <taxon>Pooideae</taxon>
        <taxon>Poodae</taxon>
        <taxon>Poeae</taxon>
        <taxon>Poeae Chloroplast Group 1 (Aveneae type)</taxon>
        <taxon>Aveninae</taxon>
        <taxon>Avena</taxon>
    </lineage>
</organism>